<gene>
    <name evidence="1" type="ORF">G2W53_043374</name>
</gene>
<dbReference type="EMBL" id="JAAIUW010000013">
    <property type="protein sequence ID" value="KAF7804263.1"/>
    <property type="molecule type" value="Genomic_DNA"/>
</dbReference>
<sequence length="41" mass="4570">MASTTAARFDQYYRLCIVERAKSERGKGKGGPIREDPSPRA</sequence>
<evidence type="ECO:0000313" key="2">
    <source>
        <dbReference type="Proteomes" id="UP000634136"/>
    </source>
</evidence>
<organism evidence="1 2">
    <name type="scientific">Senna tora</name>
    <dbReference type="NCBI Taxonomy" id="362788"/>
    <lineage>
        <taxon>Eukaryota</taxon>
        <taxon>Viridiplantae</taxon>
        <taxon>Streptophyta</taxon>
        <taxon>Embryophyta</taxon>
        <taxon>Tracheophyta</taxon>
        <taxon>Spermatophyta</taxon>
        <taxon>Magnoliopsida</taxon>
        <taxon>eudicotyledons</taxon>
        <taxon>Gunneridae</taxon>
        <taxon>Pentapetalae</taxon>
        <taxon>rosids</taxon>
        <taxon>fabids</taxon>
        <taxon>Fabales</taxon>
        <taxon>Fabaceae</taxon>
        <taxon>Caesalpinioideae</taxon>
        <taxon>Cassia clade</taxon>
        <taxon>Senna</taxon>
    </lineage>
</organism>
<keyword evidence="2" id="KW-1185">Reference proteome</keyword>
<dbReference type="AlphaFoldDB" id="A0A834SHN3"/>
<protein>
    <submittedName>
        <fullName evidence="1">Uncharacterized protein</fullName>
    </submittedName>
</protein>
<accession>A0A834SHN3</accession>
<reference evidence="1" key="1">
    <citation type="submission" date="2020-09" db="EMBL/GenBank/DDBJ databases">
        <title>Genome-Enabled Discovery of Anthraquinone Biosynthesis in Senna tora.</title>
        <authorList>
            <person name="Kang S.-H."/>
            <person name="Pandey R.P."/>
            <person name="Lee C.-M."/>
            <person name="Sim J.-S."/>
            <person name="Jeong J.-T."/>
            <person name="Choi B.-S."/>
            <person name="Jung M."/>
            <person name="Ginzburg D."/>
            <person name="Zhao K."/>
            <person name="Won S.Y."/>
            <person name="Oh T.-J."/>
            <person name="Yu Y."/>
            <person name="Kim N.-H."/>
            <person name="Lee O.R."/>
            <person name="Lee T.-H."/>
            <person name="Bashyal P."/>
            <person name="Kim T.-S."/>
            <person name="Lee W.-H."/>
            <person name="Kawkins C."/>
            <person name="Kim C.-K."/>
            <person name="Kim J.S."/>
            <person name="Ahn B.O."/>
            <person name="Rhee S.Y."/>
            <person name="Sohng J.K."/>
        </authorList>
    </citation>
    <scope>NUCLEOTIDE SEQUENCE</scope>
    <source>
        <tissue evidence="1">Leaf</tissue>
    </source>
</reference>
<evidence type="ECO:0000313" key="1">
    <source>
        <dbReference type="EMBL" id="KAF7804263.1"/>
    </source>
</evidence>
<name>A0A834SHN3_9FABA</name>
<proteinExistence type="predicted"/>
<comment type="caution">
    <text evidence="1">The sequence shown here is derived from an EMBL/GenBank/DDBJ whole genome shotgun (WGS) entry which is preliminary data.</text>
</comment>
<dbReference type="Proteomes" id="UP000634136">
    <property type="component" value="Unassembled WGS sequence"/>
</dbReference>